<dbReference type="InterPro" id="IPR011989">
    <property type="entry name" value="ARM-like"/>
</dbReference>
<dbReference type="PANTHER" id="PTHR10997:SF9">
    <property type="entry name" value="IMPORTIN-9"/>
    <property type="match status" value="1"/>
</dbReference>
<dbReference type="AlphaFoldDB" id="A0A0L0FW49"/>
<dbReference type="GO" id="GO:0005829">
    <property type="term" value="C:cytosol"/>
    <property type="evidence" value="ECO:0007669"/>
    <property type="project" value="TreeGrafter"/>
</dbReference>
<evidence type="ECO:0000256" key="1">
    <source>
        <dbReference type="ARBA" id="ARBA00022927"/>
    </source>
</evidence>
<reference evidence="3 4" key="1">
    <citation type="submission" date="2011-02" db="EMBL/GenBank/DDBJ databases">
        <title>The Genome Sequence of Sphaeroforma arctica JP610.</title>
        <authorList>
            <consortium name="The Broad Institute Genome Sequencing Platform"/>
            <person name="Russ C."/>
            <person name="Cuomo C."/>
            <person name="Young S.K."/>
            <person name="Zeng Q."/>
            <person name="Gargeya S."/>
            <person name="Alvarado L."/>
            <person name="Berlin A."/>
            <person name="Chapman S.B."/>
            <person name="Chen Z."/>
            <person name="Freedman E."/>
            <person name="Gellesch M."/>
            <person name="Goldberg J."/>
            <person name="Griggs A."/>
            <person name="Gujja S."/>
            <person name="Heilman E."/>
            <person name="Heiman D."/>
            <person name="Howarth C."/>
            <person name="Mehta T."/>
            <person name="Neiman D."/>
            <person name="Pearson M."/>
            <person name="Roberts A."/>
            <person name="Saif S."/>
            <person name="Shea T."/>
            <person name="Shenoy N."/>
            <person name="Sisk P."/>
            <person name="Stolte C."/>
            <person name="Sykes S."/>
            <person name="White J."/>
            <person name="Yandava C."/>
            <person name="Burger G."/>
            <person name="Gray M.W."/>
            <person name="Holland P.W.H."/>
            <person name="King N."/>
            <person name="Lang F.B.F."/>
            <person name="Roger A.J."/>
            <person name="Ruiz-Trillo I."/>
            <person name="Haas B."/>
            <person name="Nusbaum C."/>
            <person name="Birren B."/>
        </authorList>
    </citation>
    <scope>NUCLEOTIDE SEQUENCE [LARGE SCALE GENOMIC DNA]</scope>
    <source>
        <strain evidence="3 4">JP610</strain>
    </source>
</reference>
<dbReference type="STRING" id="667725.A0A0L0FW49"/>
<dbReference type="EMBL" id="KQ242107">
    <property type="protein sequence ID" value="KNC80791.1"/>
    <property type="molecule type" value="Genomic_DNA"/>
</dbReference>
<dbReference type="eggNOG" id="KOG2274">
    <property type="taxonomic scope" value="Eukaryota"/>
</dbReference>
<dbReference type="Pfam" id="PF25018">
    <property type="entry name" value="HEAT_IPO9_c"/>
    <property type="match status" value="1"/>
</dbReference>
<dbReference type="SUPFAM" id="SSF48371">
    <property type="entry name" value="ARM repeat"/>
    <property type="match status" value="1"/>
</dbReference>
<dbReference type="InterPro" id="IPR056840">
    <property type="entry name" value="HEAT_IPO9_central"/>
</dbReference>
<gene>
    <name evidence="3" type="ORF">SARC_06854</name>
</gene>
<dbReference type="InterPro" id="IPR016024">
    <property type="entry name" value="ARM-type_fold"/>
</dbReference>
<dbReference type="OrthoDB" id="431626at2759"/>
<keyword evidence="1" id="KW-0653">Protein transport</keyword>
<accession>A0A0L0FW49</accession>
<keyword evidence="4" id="KW-1185">Reference proteome</keyword>
<dbReference type="GeneID" id="25907358"/>
<evidence type="ECO:0000313" key="3">
    <source>
        <dbReference type="EMBL" id="KNC80791.1"/>
    </source>
</evidence>
<evidence type="ECO:0000313" key="4">
    <source>
        <dbReference type="Proteomes" id="UP000054560"/>
    </source>
</evidence>
<dbReference type="RefSeq" id="XP_014154693.1">
    <property type="nucleotide sequence ID" value="XM_014299218.1"/>
</dbReference>
<sequence length="511" mass="54688">MTVDILSTIFDLAGATEQYHLVTAAIEQITPLLAQFITPTTPPMYTYKLRRAAISCAGRLAIQHAKTCSALLLNTLLPAVCQAMEEASAVYVKAVVLGEGEETDTSGDDGECGSTELLCAGIEVLVNVTCVPTYKKFLKTNQGNLSYLVLGCMQMTEEQHDTWGDDVNAFLADDSEESMSNTVRNLCIGLISAMMEALPRSTIVSLFTSTSKRLQESQAMRMAPGGSNDKLWWRIAEGALLGLGSVGNIIQDENLHKSMASVDINAIVQSVFAESLTQNNVPYLIGRTLWFAGQFSFALNAGTHTLVVSHSATALGGDFPMPVRILALRTAKSVCEDSGKHTDTLKQTLLPALYATLPALLPVATEELLLLVLDLLALAIPIDAQLAAKYEDKLCPMVVAVWIKFANDPVLCTYISDVYLSLSQTPCLPNLIRRSLSPIVSVLSMAEGQVLPGMQASAVDFLTTNVRACSTPIPDVLVSTALPALMSFLNRTEVSALLGNGSGVRPGVLGV</sequence>
<dbReference type="Proteomes" id="UP000054560">
    <property type="component" value="Unassembled WGS sequence"/>
</dbReference>
<evidence type="ECO:0000259" key="2">
    <source>
        <dbReference type="Pfam" id="PF25018"/>
    </source>
</evidence>
<dbReference type="PANTHER" id="PTHR10997">
    <property type="entry name" value="IMPORTIN-7, 8, 11"/>
    <property type="match status" value="1"/>
</dbReference>
<keyword evidence="1" id="KW-0813">Transport</keyword>
<dbReference type="GO" id="GO:0005635">
    <property type="term" value="C:nuclear envelope"/>
    <property type="evidence" value="ECO:0007669"/>
    <property type="project" value="TreeGrafter"/>
</dbReference>
<protein>
    <recommendedName>
        <fullName evidence="2">Importin-9 central HEAT repeats domain-containing protein</fullName>
    </recommendedName>
</protein>
<dbReference type="Gene3D" id="1.25.10.10">
    <property type="entry name" value="Leucine-rich Repeat Variant"/>
    <property type="match status" value="1"/>
</dbReference>
<feature type="domain" description="Importin-9 central HEAT repeats" evidence="2">
    <location>
        <begin position="149"/>
        <end position="348"/>
    </location>
</feature>
<name>A0A0L0FW49_9EUKA</name>
<organism evidence="3 4">
    <name type="scientific">Sphaeroforma arctica JP610</name>
    <dbReference type="NCBI Taxonomy" id="667725"/>
    <lineage>
        <taxon>Eukaryota</taxon>
        <taxon>Ichthyosporea</taxon>
        <taxon>Ichthyophonida</taxon>
        <taxon>Sphaeroforma</taxon>
    </lineage>
</organism>
<dbReference type="GO" id="GO:0006606">
    <property type="term" value="P:protein import into nucleus"/>
    <property type="evidence" value="ECO:0007669"/>
    <property type="project" value="TreeGrafter"/>
</dbReference>
<proteinExistence type="predicted"/>